<sequence>MEPSNETISDYDTLKGEKKKIVWAVIIVGLLIGVGFTVASKVFNAKNETIKVKEEFVTMPYGTHEMPVK</sequence>
<accession>A0A7M1B8F5</accession>
<keyword evidence="1" id="KW-0812">Transmembrane</keyword>
<keyword evidence="1" id="KW-1133">Transmembrane helix</keyword>
<evidence type="ECO:0000256" key="1">
    <source>
        <dbReference type="SAM" id="Phobius"/>
    </source>
</evidence>
<reference evidence="2 3" key="1">
    <citation type="submission" date="2019-07" db="EMBL/GenBank/DDBJ databases">
        <title>Sulfurimonas paralvinellae sp. nov., a novel mesophilic, hydrogen- and sulfur-oxidizing chemolithoautotroph within the Epsilonproteo- bacteria isolated from a deep-sea hydrothermal vent polychaete nest, reclassification of Thiomicrospira denitrificans as Sulfurimonas denitrificans comb. nov. and emended description of the genus Sulfurimonas.</title>
        <authorList>
            <person name="Wang S."/>
            <person name="Jiang L."/>
            <person name="Shao Z."/>
        </authorList>
    </citation>
    <scope>NUCLEOTIDE SEQUENCE [LARGE SCALE GENOMIC DNA]</scope>
    <source>
        <strain evidence="2 3">GO25</strain>
    </source>
</reference>
<keyword evidence="1" id="KW-0472">Membrane</keyword>
<dbReference type="Proteomes" id="UP000593580">
    <property type="component" value="Chromosome"/>
</dbReference>
<dbReference type="EMBL" id="CP041406">
    <property type="protein sequence ID" value="QOP46000.1"/>
    <property type="molecule type" value="Genomic_DNA"/>
</dbReference>
<keyword evidence="3" id="KW-1185">Reference proteome</keyword>
<name>A0A7M1B8F5_9BACT</name>
<organism evidence="2 3">
    <name type="scientific">Sulfurimonas paralvinellae</name>
    <dbReference type="NCBI Taxonomy" id="317658"/>
    <lineage>
        <taxon>Bacteria</taxon>
        <taxon>Pseudomonadati</taxon>
        <taxon>Campylobacterota</taxon>
        <taxon>Epsilonproteobacteria</taxon>
        <taxon>Campylobacterales</taxon>
        <taxon>Sulfurimonadaceae</taxon>
        <taxon>Sulfurimonas</taxon>
    </lineage>
</organism>
<dbReference type="RefSeq" id="WP_193110071.1">
    <property type="nucleotide sequence ID" value="NZ_CP041406.1"/>
</dbReference>
<proteinExistence type="predicted"/>
<dbReference type="AlphaFoldDB" id="A0A7M1B8F5"/>
<dbReference type="KEGG" id="spal:FM071_06705"/>
<gene>
    <name evidence="2" type="ORF">FM071_06705</name>
</gene>
<evidence type="ECO:0000313" key="3">
    <source>
        <dbReference type="Proteomes" id="UP000593580"/>
    </source>
</evidence>
<evidence type="ECO:0000313" key="2">
    <source>
        <dbReference type="EMBL" id="QOP46000.1"/>
    </source>
</evidence>
<feature type="transmembrane region" description="Helical" evidence="1">
    <location>
        <begin position="21"/>
        <end position="43"/>
    </location>
</feature>
<protein>
    <submittedName>
        <fullName evidence="2">Uncharacterized protein</fullName>
    </submittedName>
</protein>